<organism evidence="1 2">
    <name type="scientific">Ilyodon furcidens</name>
    <name type="common">goldbreast splitfin</name>
    <dbReference type="NCBI Taxonomy" id="33524"/>
    <lineage>
        <taxon>Eukaryota</taxon>
        <taxon>Metazoa</taxon>
        <taxon>Chordata</taxon>
        <taxon>Craniata</taxon>
        <taxon>Vertebrata</taxon>
        <taxon>Euteleostomi</taxon>
        <taxon>Actinopterygii</taxon>
        <taxon>Neopterygii</taxon>
        <taxon>Teleostei</taxon>
        <taxon>Neoteleostei</taxon>
        <taxon>Acanthomorphata</taxon>
        <taxon>Ovalentaria</taxon>
        <taxon>Atherinomorphae</taxon>
        <taxon>Cyprinodontiformes</taxon>
        <taxon>Goodeidae</taxon>
        <taxon>Ilyodon</taxon>
    </lineage>
</organism>
<comment type="caution">
    <text evidence="1">The sequence shown here is derived from an EMBL/GenBank/DDBJ whole genome shotgun (WGS) entry which is preliminary data.</text>
</comment>
<name>A0ABV0UL81_9TELE</name>
<proteinExistence type="predicted"/>
<sequence>MSASYKLISVPQCKGVGSRVIRHIYCGTAATKKVRRKISGHTFISSLFSLHCSSFYTFPSKLSLICPPLPLFHPFFSFSSLSVSLCWPRYLTLIGYVGGGSASARPVTMATTALAGVAIRLYSLIPPPPKPTLLLLLFLLHLFSLSDIHTHTEYLPVKHSEWI</sequence>
<gene>
    <name evidence="1" type="ORF">ILYODFUR_022842</name>
</gene>
<keyword evidence="2" id="KW-1185">Reference proteome</keyword>
<dbReference type="Proteomes" id="UP001482620">
    <property type="component" value="Unassembled WGS sequence"/>
</dbReference>
<protein>
    <submittedName>
        <fullName evidence="1">Uncharacterized protein</fullName>
    </submittedName>
</protein>
<evidence type="ECO:0000313" key="1">
    <source>
        <dbReference type="EMBL" id="MEQ2244986.1"/>
    </source>
</evidence>
<reference evidence="1 2" key="1">
    <citation type="submission" date="2021-06" db="EMBL/GenBank/DDBJ databases">
        <authorList>
            <person name="Palmer J.M."/>
        </authorList>
    </citation>
    <scope>NUCLEOTIDE SEQUENCE [LARGE SCALE GENOMIC DNA]</scope>
    <source>
        <strain evidence="2">if_2019</strain>
        <tissue evidence="1">Muscle</tissue>
    </source>
</reference>
<accession>A0ABV0UL81</accession>
<dbReference type="EMBL" id="JAHRIQ010072066">
    <property type="protein sequence ID" value="MEQ2244986.1"/>
    <property type="molecule type" value="Genomic_DNA"/>
</dbReference>
<evidence type="ECO:0000313" key="2">
    <source>
        <dbReference type="Proteomes" id="UP001482620"/>
    </source>
</evidence>